<dbReference type="PANTHER" id="PTHR40562:SF1">
    <property type="entry name" value="NITRITE REDUCTASE (NADH) SMALL SUBUNIT"/>
    <property type="match status" value="1"/>
</dbReference>
<dbReference type="InterPro" id="IPR017941">
    <property type="entry name" value="Rieske_2Fe-2S"/>
</dbReference>
<keyword evidence="6" id="KW-0534">Nitrate assimilation</keyword>
<dbReference type="OrthoDB" id="3213360at2"/>
<dbReference type="InterPro" id="IPR017881">
    <property type="entry name" value="NirD"/>
</dbReference>
<organism evidence="8 9">
    <name type="scientific">Subtercola boreus</name>
    <dbReference type="NCBI Taxonomy" id="120213"/>
    <lineage>
        <taxon>Bacteria</taxon>
        <taxon>Bacillati</taxon>
        <taxon>Actinomycetota</taxon>
        <taxon>Actinomycetes</taxon>
        <taxon>Micrococcales</taxon>
        <taxon>Microbacteriaceae</taxon>
        <taxon>Subtercola</taxon>
    </lineage>
</organism>
<dbReference type="EMBL" id="NBWZ01000001">
    <property type="protein sequence ID" value="RFA10728.1"/>
    <property type="molecule type" value="Genomic_DNA"/>
</dbReference>
<evidence type="ECO:0000256" key="4">
    <source>
        <dbReference type="ARBA" id="ARBA00023004"/>
    </source>
</evidence>
<dbReference type="NCBIfam" id="TIGR02378">
    <property type="entry name" value="nirD_assim_sml"/>
    <property type="match status" value="1"/>
</dbReference>
<evidence type="ECO:0000313" key="8">
    <source>
        <dbReference type="EMBL" id="RFA10728.1"/>
    </source>
</evidence>
<dbReference type="GO" id="GO:0046872">
    <property type="term" value="F:metal ion binding"/>
    <property type="evidence" value="ECO:0007669"/>
    <property type="project" value="UniProtKB-KW"/>
</dbReference>
<dbReference type="PANTHER" id="PTHR40562">
    <property type="match status" value="1"/>
</dbReference>
<evidence type="ECO:0000259" key="7">
    <source>
        <dbReference type="PROSITE" id="PS51296"/>
    </source>
</evidence>
<comment type="caution">
    <text evidence="8">The sequence shown here is derived from an EMBL/GenBank/DDBJ whole genome shotgun (WGS) entry which is preliminary data.</text>
</comment>
<evidence type="ECO:0000256" key="1">
    <source>
        <dbReference type="ARBA" id="ARBA00022714"/>
    </source>
</evidence>
<reference evidence="8 9" key="1">
    <citation type="submission" date="2017-04" db="EMBL/GenBank/DDBJ databases">
        <title>Comparative genome analysis of Subtercola boreus.</title>
        <authorList>
            <person name="Cho Y.-J."/>
            <person name="Cho A."/>
            <person name="Kim O.-S."/>
            <person name="Lee J.-I."/>
        </authorList>
    </citation>
    <scope>NUCLEOTIDE SEQUENCE [LARGE SCALE GENOMIC DNA]</scope>
    <source>
        <strain evidence="8 9">K300</strain>
    </source>
</reference>
<dbReference type="GO" id="GO:0016705">
    <property type="term" value="F:oxidoreductase activity, acting on paired donors, with incorporation or reduction of molecular oxygen"/>
    <property type="evidence" value="ECO:0007669"/>
    <property type="project" value="UniProtKB-ARBA"/>
</dbReference>
<protein>
    <submittedName>
        <fullName evidence="8">Nitrite reductase (NAD(P)H) small subunit</fullName>
    </submittedName>
</protein>
<dbReference type="RefSeq" id="WP_116416103.1">
    <property type="nucleotide sequence ID" value="NZ_NBWZ01000001.1"/>
</dbReference>
<dbReference type="AlphaFoldDB" id="A0A3E0VMP1"/>
<evidence type="ECO:0000256" key="5">
    <source>
        <dbReference type="ARBA" id="ARBA00023014"/>
    </source>
</evidence>
<name>A0A3E0VMP1_9MICO</name>
<dbReference type="GO" id="GO:0042128">
    <property type="term" value="P:nitrate assimilation"/>
    <property type="evidence" value="ECO:0007669"/>
    <property type="project" value="UniProtKB-KW"/>
</dbReference>
<keyword evidence="3" id="KW-0560">Oxidoreductase</keyword>
<dbReference type="CDD" id="cd03529">
    <property type="entry name" value="Rieske_NirD"/>
    <property type="match status" value="1"/>
</dbReference>
<dbReference type="Gene3D" id="2.102.10.10">
    <property type="entry name" value="Rieske [2Fe-2S] iron-sulphur domain"/>
    <property type="match status" value="1"/>
</dbReference>
<keyword evidence="2" id="KW-0479">Metal-binding</keyword>
<sequence length="107" mass="11578">MTWTTACATAELEPLWGETVLLDGHQIALIKISDDELYAVGNQDPHTGAFVMARGIVGSRGDVPTIASPLHKEVYDLRTGAGLSHPDLRIESYPSRVVDGMVEVHLP</sequence>
<evidence type="ECO:0000256" key="2">
    <source>
        <dbReference type="ARBA" id="ARBA00022723"/>
    </source>
</evidence>
<evidence type="ECO:0000313" key="9">
    <source>
        <dbReference type="Proteomes" id="UP000256486"/>
    </source>
</evidence>
<dbReference type="PROSITE" id="PS51296">
    <property type="entry name" value="RIESKE"/>
    <property type="match status" value="1"/>
</dbReference>
<dbReference type="GO" id="GO:0008942">
    <property type="term" value="F:nitrite reductase [NAD(P)H] activity"/>
    <property type="evidence" value="ECO:0007669"/>
    <property type="project" value="InterPro"/>
</dbReference>
<evidence type="ECO:0000256" key="3">
    <source>
        <dbReference type="ARBA" id="ARBA00023002"/>
    </source>
</evidence>
<dbReference type="SUPFAM" id="SSF50022">
    <property type="entry name" value="ISP domain"/>
    <property type="match status" value="1"/>
</dbReference>
<dbReference type="Proteomes" id="UP000256486">
    <property type="component" value="Unassembled WGS sequence"/>
</dbReference>
<gene>
    <name evidence="8" type="ORF">B7R54_17085</name>
</gene>
<accession>A0A3E0VMP1</accession>
<keyword evidence="5" id="KW-0411">Iron-sulfur</keyword>
<keyword evidence="4" id="KW-0408">Iron</keyword>
<evidence type="ECO:0000256" key="6">
    <source>
        <dbReference type="ARBA" id="ARBA00023063"/>
    </source>
</evidence>
<dbReference type="InterPro" id="IPR012748">
    <property type="entry name" value="Rieske-like_NirD"/>
</dbReference>
<dbReference type="GO" id="GO:0051537">
    <property type="term" value="F:2 iron, 2 sulfur cluster binding"/>
    <property type="evidence" value="ECO:0007669"/>
    <property type="project" value="UniProtKB-KW"/>
</dbReference>
<dbReference type="PROSITE" id="PS51300">
    <property type="entry name" value="NIRD"/>
    <property type="match status" value="1"/>
</dbReference>
<proteinExistence type="predicted"/>
<dbReference type="InterPro" id="IPR036922">
    <property type="entry name" value="Rieske_2Fe-2S_sf"/>
</dbReference>
<keyword evidence="1" id="KW-0001">2Fe-2S</keyword>
<feature type="domain" description="Rieske" evidence="7">
    <location>
        <begin position="4"/>
        <end position="104"/>
    </location>
</feature>
<dbReference type="GO" id="GO:0004497">
    <property type="term" value="F:monooxygenase activity"/>
    <property type="evidence" value="ECO:0007669"/>
    <property type="project" value="UniProtKB-ARBA"/>
</dbReference>
<dbReference type="Pfam" id="PF13806">
    <property type="entry name" value="Rieske_2"/>
    <property type="match status" value="1"/>
</dbReference>
<keyword evidence="9" id="KW-1185">Reference proteome</keyword>